<keyword evidence="3" id="KW-0378">Hydrolase</keyword>
<dbReference type="GO" id="GO:0016787">
    <property type="term" value="F:hydrolase activity"/>
    <property type="evidence" value="ECO:0007669"/>
    <property type="project" value="UniProtKB-KW"/>
</dbReference>
<evidence type="ECO:0000313" key="3">
    <source>
        <dbReference type="EMBL" id="PSR87110.1"/>
    </source>
</evidence>
<feature type="compositionally biased region" description="Basic and acidic residues" evidence="1">
    <location>
        <begin position="229"/>
        <end position="240"/>
    </location>
</feature>
<dbReference type="GO" id="GO:0006629">
    <property type="term" value="P:lipid metabolic process"/>
    <property type="evidence" value="ECO:0007669"/>
    <property type="project" value="InterPro"/>
</dbReference>
<dbReference type="AlphaFoldDB" id="A0A2T3A979"/>
<dbReference type="PANTHER" id="PTHR46023">
    <property type="entry name" value="LIPASE CLASS 3 PROTEIN-LIKE"/>
    <property type="match status" value="1"/>
</dbReference>
<dbReference type="InterPro" id="IPR029058">
    <property type="entry name" value="AB_hydrolase_fold"/>
</dbReference>
<feature type="region of interest" description="Disordered" evidence="1">
    <location>
        <begin position="513"/>
        <end position="574"/>
    </location>
</feature>
<protein>
    <submittedName>
        <fullName evidence="3">Alpha/Beta hydrolase protein</fullName>
    </submittedName>
</protein>
<organism evidence="3 4">
    <name type="scientific">Coniella lustricola</name>
    <dbReference type="NCBI Taxonomy" id="2025994"/>
    <lineage>
        <taxon>Eukaryota</taxon>
        <taxon>Fungi</taxon>
        <taxon>Dikarya</taxon>
        <taxon>Ascomycota</taxon>
        <taxon>Pezizomycotina</taxon>
        <taxon>Sordariomycetes</taxon>
        <taxon>Sordariomycetidae</taxon>
        <taxon>Diaporthales</taxon>
        <taxon>Schizoparmaceae</taxon>
        <taxon>Coniella</taxon>
    </lineage>
</organism>
<reference evidence="3 4" key="1">
    <citation type="journal article" date="2018" name="Mycol. Prog.">
        <title>Coniella lustricola, a new species from submerged detritus.</title>
        <authorList>
            <person name="Raudabaugh D.B."/>
            <person name="Iturriaga T."/>
            <person name="Carver A."/>
            <person name="Mondo S."/>
            <person name="Pangilinan J."/>
            <person name="Lipzen A."/>
            <person name="He G."/>
            <person name="Amirebrahimi M."/>
            <person name="Grigoriev I.V."/>
            <person name="Miller A.N."/>
        </authorList>
    </citation>
    <scope>NUCLEOTIDE SEQUENCE [LARGE SCALE GENOMIC DNA]</scope>
    <source>
        <strain evidence="3 4">B22-T-1</strain>
    </source>
</reference>
<evidence type="ECO:0000256" key="1">
    <source>
        <dbReference type="SAM" id="MobiDB-lite"/>
    </source>
</evidence>
<feature type="compositionally biased region" description="Polar residues" evidence="1">
    <location>
        <begin position="530"/>
        <end position="552"/>
    </location>
</feature>
<feature type="compositionally biased region" description="Polar residues" evidence="1">
    <location>
        <begin position="208"/>
        <end position="217"/>
    </location>
</feature>
<dbReference type="Pfam" id="PF01764">
    <property type="entry name" value="Lipase_3"/>
    <property type="match status" value="1"/>
</dbReference>
<feature type="domain" description="Fungal lipase-type" evidence="2">
    <location>
        <begin position="332"/>
        <end position="481"/>
    </location>
</feature>
<dbReference type="SUPFAM" id="SSF53474">
    <property type="entry name" value="alpha/beta-Hydrolases"/>
    <property type="match status" value="1"/>
</dbReference>
<evidence type="ECO:0000313" key="4">
    <source>
        <dbReference type="Proteomes" id="UP000241462"/>
    </source>
</evidence>
<name>A0A2T3A979_9PEZI</name>
<feature type="compositionally biased region" description="Pro residues" evidence="1">
    <location>
        <begin position="63"/>
        <end position="92"/>
    </location>
</feature>
<sequence>MGLFSRKKSKDVPAAQPAAPVGRPAITPQTRPVSALPPYRPAQAPPPQYRASPPSHGTIAQHAPPPPPLTFQPVGYLPPPPDWSTETPPPAYPHRVPRRPVQQQAPIVVNQHYYLVQGPQPDQPRPAPVASNNSLANLFVGSAVNLTAKVLPGVSPALLADGAQCGSKMLDSPCSVTYGMYERFNDLMTLIDRDKYCGNEKDLFIYQPQTSTSSPATEDSGRGKLVGKPRKDQLAKRDSRGQLPPTVSSTTSSSYFSKVELYANARLPNDLPPFRLYIPTWPLVCLAARYAERVYDRPRGKEKDVHLDSDSRAGTKAMVIKSVPMDDMNTIVFAIRGTASFSDWTVNLNTEPISPVGFLDDYGNYCHAGFLSVARRMVAPVAARLRQLLQEDPSRRSSSLLITGHSAGGAVAALLYAHMHATSTAARSELNSLTSSFKRIHCVTFGTPPVSLLPLQKPPTPELRKSMFLSFINEGDPVTRADKAYVKSLLELFAKPVPCLAARTLANMAMEKTNKSASTSIPDAKKSKSRSSVMLTKPNKQANRTSHVPRTNKSNDDDRGPPPPPKGPEWKVPPCTLSNAGRVIVLRSGDPKSRLKGKKTVEERLNEGVVAQVATDEQLRTQIWGDPVAHLMKLYAGRLEVLAVNAVMARDN</sequence>
<keyword evidence="4" id="KW-1185">Reference proteome</keyword>
<evidence type="ECO:0000259" key="2">
    <source>
        <dbReference type="Pfam" id="PF01764"/>
    </source>
</evidence>
<dbReference type="Proteomes" id="UP000241462">
    <property type="component" value="Unassembled WGS sequence"/>
</dbReference>
<dbReference type="InterPro" id="IPR002921">
    <property type="entry name" value="Fungal_lipase-type"/>
</dbReference>
<proteinExistence type="predicted"/>
<feature type="compositionally biased region" description="Pro residues" evidence="1">
    <location>
        <begin position="38"/>
        <end position="48"/>
    </location>
</feature>
<dbReference type="EMBL" id="KZ678433">
    <property type="protein sequence ID" value="PSR87110.1"/>
    <property type="molecule type" value="Genomic_DNA"/>
</dbReference>
<dbReference type="OrthoDB" id="438440at2759"/>
<feature type="region of interest" description="Disordered" evidence="1">
    <location>
        <begin position="208"/>
        <end position="251"/>
    </location>
</feature>
<dbReference type="CDD" id="cd00519">
    <property type="entry name" value="Lipase_3"/>
    <property type="match status" value="1"/>
</dbReference>
<feature type="region of interest" description="Disordered" evidence="1">
    <location>
        <begin position="1"/>
        <end position="92"/>
    </location>
</feature>
<accession>A0A2T3A979</accession>
<dbReference type="InParanoid" id="A0A2T3A979"/>
<dbReference type="PANTHER" id="PTHR46023:SF6">
    <property type="entry name" value="LIPASE CLASS 3 FAMILY PROTEIN"/>
    <property type="match status" value="1"/>
</dbReference>
<gene>
    <name evidence="3" type="ORF">BD289DRAFT_460612</name>
</gene>
<dbReference type="Gene3D" id="3.40.50.1820">
    <property type="entry name" value="alpha/beta hydrolase"/>
    <property type="match status" value="1"/>
</dbReference>